<dbReference type="PIRSF" id="PIRSF016907">
    <property type="entry name" value="Kin_ATP-NAD"/>
    <property type="match status" value="1"/>
</dbReference>
<reference evidence="1" key="1">
    <citation type="submission" date="2019-02" db="EMBL/GenBank/DDBJ databases">
        <authorList>
            <person name="Li S.-H."/>
        </authorList>
    </citation>
    <scope>NUCLEOTIDE SEQUENCE</scope>
    <source>
        <strain evidence="1">IMCC8485</strain>
    </source>
</reference>
<keyword evidence="1" id="KW-0418">Kinase</keyword>
<organism evidence="1 2">
    <name type="scientific">Candidatus Seongchinamella marina</name>
    <dbReference type="NCBI Taxonomy" id="2518990"/>
    <lineage>
        <taxon>Bacteria</taxon>
        <taxon>Pseudomonadati</taxon>
        <taxon>Pseudomonadota</taxon>
        <taxon>Gammaproteobacteria</taxon>
        <taxon>Cellvibrionales</taxon>
        <taxon>Halieaceae</taxon>
        <taxon>Seongchinamella</taxon>
    </lineage>
</organism>
<dbReference type="RefSeq" id="WP_279252224.1">
    <property type="nucleotide sequence ID" value="NZ_SHNP01000002.1"/>
</dbReference>
<name>A0ABT3SUH7_9GAMM</name>
<dbReference type="InterPro" id="IPR039065">
    <property type="entry name" value="AcoX-like"/>
</dbReference>
<sequence>MPALTLGFIVNPLAGLGGSRGLKGSDGAELRSLAMTLSPAEKQRSNDRAARAMQCLCTIEHVSILTWGGAMGGDLCASLGLSHRSVGQHDATLSAAADTRLAAEAIMAAGVDVLVFVGGDGTARDIFDVVGDSFPVLGVPAGVKMHSGVFAVSPEAAGELLKELAMGGLVGLRRQEVRDIDEDAFRHDQVRSRFYGDMQVPGEGRYLQHTKVGGRESQELVAADIAAWVTEQLEQGFLYIIGPGSTTAAIMAELGLDNTLLGVDVVRDRQLLLADANEVDLLDIIAEYSDPAKIFVSAIGGQGHVFGRGNQQLSPQVIRAVGVDGVSVVAAKSKISSLDGRPLLVDTNDPQLDAELCGYREVITGYDDRILYPVASMVKTEEA</sequence>
<gene>
    <name evidence="1" type="ORF">EYC87_06795</name>
</gene>
<dbReference type="EMBL" id="SHNP01000002">
    <property type="protein sequence ID" value="MCX2973291.1"/>
    <property type="molecule type" value="Genomic_DNA"/>
</dbReference>
<dbReference type="SUPFAM" id="SSF111331">
    <property type="entry name" value="NAD kinase/diacylglycerol kinase-like"/>
    <property type="match status" value="1"/>
</dbReference>
<evidence type="ECO:0000313" key="2">
    <source>
        <dbReference type="Proteomes" id="UP001143307"/>
    </source>
</evidence>
<keyword evidence="1" id="KW-0808">Transferase</keyword>
<protein>
    <submittedName>
        <fullName evidence="1">ATP-NAD kinase</fullName>
    </submittedName>
</protein>
<keyword evidence="2" id="KW-1185">Reference proteome</keyword>
<dbReference type="PANTHER" id="PTHR40697">
    <property type="entry name" value="ACETOIN CATABOLISM PROTEIN X"/>
    <property type="match status" value="1"/>
</dbReference>
<dbReference type="GO" id="GO:0016301">
    <property type="term" value="F:kinase activity"/>
    <property type="evidence" value="ECO:0007669"/>
    <property type="project" value="UniProtKB-KW"/>
</dbReference>
<evidence type="ECO:0000313" key="1">
    <source>
        <dbReference type="EMBL" id="MCX2973291.1"/>
    </source>
</evidence>
<comment type="caution">
    <text evidence="1">The sequence shown here is derived from an EMBL/GenBank/DDBJ whole genome shotgun (WGS) entry which is preliminary data.</text>
</comment>
<accession>A0ABT3SUH7</accession>
<dbReference type="PANTHER" id="PTHR40697:SF2">
    <property type="entry name" value="ATP-NAD KINASE-RELATED"/>
    <property type="match status" value="1"/>
</dbReference>
<dbReference type="Pfam" id="PF01513">
    <property type="entry name" value="NAD_kinase"/>
    <property type="match status" value="1"/>
</dbReference>
<proteinExistence type="predicted"/>
<dbReference type="InterPro" id="IPR011386">
    <property type="entry name" value="Put_ATP-NAD_kin"/>
</dbReference>
<dbReference type="InterPro" id="IPR002504">
    <property type="entry name" value="NADK"/>
</dbReference>
<dbReference type="Proteomes" id="UP001143307">
    <property type="component" value="Unassembled WGS sequence"/>
</dbReference>
<dbReference type="InterPro" id="IPR016064">
    <property type="entry name" value="NAD/diacylglycerol_kinase_sf"/>
</dbReference>
<dbReference type="Pfam" id="PF20143">
    <property type="entry name" value="NAD_kinase_C"/>
    <property type="match status" value="1"/>
</dbReference>